<reference evidence="2 3" key="2">
    <citation type="journal article" date="2013" name="Plant Cell Physiol.">
        <title>Rice Annotation Project Database (RAP-DB): an integrative and interactive database for rice genomics.</title>
        <authorList>
            <person name="Sakai H."/>
            <person name="Lee S.S."/>
            <person name="Tanaka T."/>
            <person name="Numa H."/>
            <person name="Kim J."/>
            <person name="Kawahara Y."/>
            <person name="Wakimoto H."/>
            <person name="Yang C.C."/>
            <person name="Iwamoto M."/>
            <person name="Abe T."/>
            <person name="Yamada Y."/>
            <person name="Muto A."/>
            <person name="Inokuchi H."/>
            <person name="Ikemura T."/>
            <person name="Matsumoto T."/>
            <person name="Sasaki T."/>
            <person name="Itoh T."/>
        </authorList>
    </citation>
    <scope>NUCLEOTIDE SEQUENCE [LARGE SCALE GENOMIC DNA]</scope>
    <source>
        <strain evidence="3">cv. Nipponbare</strain>
    </source>
</reference>
<gene>
    <name evidence="2" type="ordered locus">Os11g0276550</name>
    <name evidence="2" type="ORF">OSNPB_110276550</name>
</gene>
<dbReference type="PaxDb" id="39947-A0A0P0Y100"/>
<reference evidence="3" key="1">
    <citation type="journal article" date="2005" name="Nature">
        <title>The map-based sequence of the rice genome.</title>
        <authorList>
            <consortium name="International rice genome sequencing project (IRGSP)"/>
            <person name="Matsumoto T."/>
            <person name="Wu J."/>
            <person name="Kanamori H."/>
            <person name="Katayose Y."/>
            <person name="Fujisawa M."/>
            <person name="Namiki N."/>
            <person name="Mizuno H."/>
            <person name="Yamamoto K."/>
            <person name="Antonio B.A."/>
            <person name="Baba T."/>
            <person name="Sakata K."/>
            <person name="Nagamura Y."/>
            <person name="Aoki H."/>
            <person name="Arikawa K."/>
            <person name="Arita K."/>
            <person name="Bito T."/>
            <person name="Chiden Y."/>
            <person name="Fujitsuka N."/>
            <person name="Fukunaka R."/>
            <person name="Hamada M."/>
            <person name="Harada C."/>
            <person name="Hayashi A."/>
            <person name="Hijishita S."/>
            <person name="Honda M."/>
            <person name="Hosokawa S."/>
            <person name="Ichikawa Y."/>
            <person name="Idonuma A."/>
            <person name="Iijima M."/>
            <person name="Ikeda M."/>
            <person name="Ikeno M."/>
            <person name="Ito K."/>
            <person name="Ito S."/>
            <person name="Ito T."/>
            <person name="Ito Y."/>
            <person name="Ito Y."/>
            <person name="Iwabuchi A."/>
            <person name="Kamiya K."/>
            <person name="Karasawa W."/>
            <person name="Kurita K."/>
            <person name="Katagiri S."/>
            <person name="Kikuta A."/>
            <person name="Kobayashi H."/>
            <person name="Kobayashi N."/>
            <person name="Machita K."/>
            <person name="Maehara T."/>
            <person name="Masukawa M."/>
            <person name="Mizubayashi T."/>
            <person name="Mukai Y."/>
            <person name="Nagasaki H."/>
            <person name="Nagata Y."/>
            <person name="Naito S."/>
            <person name="Nakashima M."/>
            <person name="Nakama Y."/>
            <person name="Nakamichi Y."/>
            <person name="Nakamura M."/>
            <person name="Meguro A."/>
            <person name="Negishi M."/>
            <person name="Ohta I."/>
            <person name="Ohta T."/>
            <person name="Okamoto M."/>
            <person name="Ono N."/>
            <person name="Saji S."/>
            <person name="Sakaguchi M."/>
            <person name="Sakai K."/>
            <person name="Shibata M."/>
            <person name="Shimokawa T."/>
            <person name="Song J."/>
            <person name="Takazaki Y."/>
            <person name="Terasawa K."/>
            <person name="Tsugane M."/>
            <person name="Tsuji K."/>
            <person name="Ueda S."/>
            <person name="Waki K."/>
            <person name="Yamagata H."/>
            <person name="Yamamoto M."/>
            <person name="Yamamoto S."/>
            <person name="Yamane H."/>
            <person name="Yoshiki S."/>
            <person name="Yoshihara R."/>
            <person name="Yukawa K."/>
            <person name="Zhong H."/>
            <person name="Yano M."/>
            <person name="Yuan Q."/>
            <person name="Ouyang S."/>
            <person name="Liu J."/>
            <person name="Jones K.M."/>
            <person name="Gansberger K."/>
            <person name="Moffat K."/>
            <person name="Hill J."/>
            <person name="Bera J."/>
            <person name="Fadrosh D."/>
            <person name="Jin S."/>
            <person name="Johri S."/>
            <person name="Kim M."/>
            <person name="Overton L."/>
            <person name="Reardon M."/>
            <person name="Tsitrin T."/>
            <person name="Vuong H."/>
            <person name="Weaver B."/>
            <person name="Ciecko A."/>
            <person name="Tallon L."/>
            <person name="Jackson J."/>
            <person name="Pai G."/>
            <person name="Aken S.V."/>
            <person name="Utterback T."/>
            <person name="Reidmuller S."/>
            <person name="Feldblyum T."/>
            <person name="Hsiao J."/>
            <person name="Zismann V."/>
            <person name="Iobst S."/>
            <person name="de Vazeille A.R."/>
            <person name="Buell C.R."/>
            <person name="Ying K."/>
            <person name="Li Y."/>
            <person name="Lu T."/>
            <person name="Huang Y."/>
            <person name="Zhao Q."/>
            <person name="Feng Q."/>
            <person name="Zhang L."/>
            <person name="Zhu J."/>
            <person name="Weng Q."/>
            <person name="Mu J."/>
            <person name="Lu Y."/>
            <person name="Fan D."/>
            <person name="Liu Y."/>
            <person name="Guan J."/>
            <person name="Zhang Y."/>
            <person name="Yu S."/>
            <person name="Liu X."/>
            <person name="Zhang Y."/>
            <person name="Hong G."/>
            <person name="Han B."/>
            <person name="Choisne N."/>
            <person name="Demange N."/>
            <person name="Orjeda G."/>
            <person name="Samain S."/>
            <person name="Cattolico L."/>
            <person name="Pelletier E."/>
            <person name="Couloux A."/>
            <person name="Segurens B."/>
            <person name="Wincker P."/>
            <person name="D'Hont A."/>
            <person name="Scarpelli C."/>
            <person name="Weissenbach J."/>
            <person name="Salanoubat M."/>
            <person name="Quetier F."/>
            <person name="Yu Y."/>
            <person name="Kim H.R."/>
            <person name="Rambo T."/>
            <person name="Currie J."/>
            <person name="Collura K."/>
            <person name="Luo M."/>
            <person name="Yang T."/>
            <person name="Ammiraju J.S.S."/>
            <person name="Engler F."/>
            <person name="Soderlund C."/>
            <person name="Wing R.A."/>
            <person name="Palmer L.E."/>
            <person name="de la Bastide M."/>
            <person name="Spiegel L."/>
            <person name="Nascimento L."/>
            <person name="Zutavern T."/>
            <person name="O'Shaughnessy A."/>
            <person name="Dike S."/>
            <person name="Dedhia N."/>
            <person name="Preston R."/>
            <person name="Balija V."/>
            <person name="McCombie W.R."/>
            <person name="Chow T."/>
            <person name="Chen H."/>
            <person name="Chung M."/>
            <person name="Chen C."/>
            <person name="Shaw J."/>
            <person name="Wu H."/>
            <person name="Hsiao K."/>
            <person name="Chao Y."/>
            <person name="Chu M."/>
            <person name="Cheng C."/>
            <person name="Hour A."/>
            <person name="Lee P."/>
            <person name="Lin S."/>
            <person name="Lin Y."/>
            <person name="Liou J."/>
            <person name="Liu S."/>
            <person name="Hsing Y."/>
            <person name="Raghuvanshi S."/>
            <person name="Mohanty A."/>
            <person name="Bharti A.K."/>
            <person name="Gaur A."/>
            <person name="Gupta V."/>
            <person name="Kumar D."/>
            <person name="Ravi V."/>
            <person name="Vij S."/>
            <person name="Kapur A."/>
            <person name="Khurana P."/>
            <person name="Khurana P."/>
            <person name="Khurana J.P."/>
            <person name="Tyagi A.K."/>
            <person name="Gaikwad K."/>
            <person name="Singh A."/>
            <person name="Dalal V."/>
            <person name="Srivastava S."/>
            <person name="Dixit A."/>
            <person name="Pal A.K."/>
            <person name="Ghazi I.A."/>
            <person name="Yadav M."/>
            <person name="Pandit A."/>
            <person name="Bhargava A."/>
            <person name="Sureshbabu K."/>
            <person name="Batra K."/>
            <person name="Sharma T.R."/>
            <person name="Mohapatra T."/>
            <person name="Singh N.K."/>
            <person name="Messing J."/>
            <person name="Nelson A.B."/>
            <person name="Fuks G."/>
            <person name="Kavchok S."/>
            <person name="Keizer G."/>
            <person name="Linton E."/>
            <person name="Llaca V."/>
            <person name="Song R."/>
            <person name="Tanyolac B."/>
            <person name="Young S."/>
            <person name="Ho-Il K."/>
            <person name="Hahn J.H."/>
            <person name="Sangsakoo G."/>
            <person name="Vanavichit A."/>
            <person name="de Mattos Luiz.A.T."/>
            <person name="Zimmer P.D."/>
            <person name="Malone G."/>
            <person name="Dellagostin O."/>
            <person name="de Oliveira A.C."/>
            <person name="Bevan M."/>
            <person name="Bancroft I."/>
            <person name="Minx P."/>
            <person name="Cordum H."/>
            <person name="Wilson R."/>
            <person name="Cheng Z."/>
            <person name="Jin W."/>
            <person name="Jiang J."/>
            <person name="Leong S.A."/>
            <person name="Iwama H."/>
            <person name="Gojobori T."/>
            <person name="Itoh T."/>
            <person name="Niimura Y."/>
            <person name="Fujii Y."/>
            <person name="Habara T."/>
            <person name="Sakai H."/>
            <person name="Sato Y."/>
            <person name="Wilson G."/>
            <person name="Kumar K."/>
            <person name="McCouch S."/>
            <person name="Juretic N."/>
            <person name="Hoen D."/>
            <person name="Wright S."/>
            <person name="Bruskiewich R."/>
            <person name="Bureau T."/>
            <person name="Miyao A."/>
            <person name="Hirochika H."/>
            <person name="Nishikawa T."/>
            <person name="Kadowaki K."/>
            <person name="Sugiura M."/>
            <person name="Burr B."/>
            <person name="Sasaki T."/>
        </authorList>
    </citation>
    <scope>NUCLEOTIDE SEQUENCE [LARGE SCALE GENOMIC DNA]</scope>
    <source>
        <strain evidence="3">cv. Nipponbare</strain>
    </source>
</reference>
<organism evidence="2 3">
    <name type="scientific">Oryza sativa subsp. japonica</name>
    <name type="common">Rice</name>
    <dbReference type="NCBI Taxonomy" id="39947"/>
    <lineage>
        <taxon>Eukaryota</taxon>
        <taxon>Viridiplantae</taxon>
        <taxon>Streptophyta</taxon>
        <taxon>Embryophyta</taxon>
        <taxon>Tracheophyta</taxon>
        <taxon>Spermatophyta</taxon>
        <taxon>Magnoliopsida</taxon>
        <taxon>Liliopsida</taxon>
        <taxon>Poales</taxon>
        <taxon>Poaceae</taxon>
        <taxon>BOP clade</taxon>
        <taxon>Oryzoideae</taxon>
        <taxon>Oryzeae</taxon>
        <taxon>Oryzinae</taxon>
        <taxon>Oryza</taxon>
        <taxon>Oryza sativa</taxon>
    </lineage>
</organism>
<dbReference type="EMBL" id="AP014967">
    <property type="protein sequence ID" value="BAT13592.1"/>
    <property type="molecule type" value="Genomic_DNA"/>
</dbReference>
<dbReference type="Proteomes" id="UP000059680">
    <property type="component" value="Chromosome 11"/>
</dbReference>
<name>A0A0P0Y100_ORYSJ</name>
<evidence type="ECO:0000256" key="1">
    <source>
        <dbReference type="SAM" id="MobiDB-lite"/>
    </source>
</evidence>
<proteinExistence type="predicted"/>
<dbReference type="AlphaFoldDB" id="A0A0P0Y100"/>
<reference evidence="2 3" key="3">
    <citation type="journal article" date="2013" name="Rice">
        <title>Improvement of the Oryza sativa Nipponbare reference genome using next generation sequence and optical map data.</title>
        <authorList>
            <person name="Kawahara Y."/>
            <person name="de la Bastide M."/>
            <person name="Hamilton J.P."/>
            <person name="Kanamori H."/>
            <person name="McCombie W.R."/>
            <person name="Ouyang S."/>
            <person name="Schwartz D.C."/>
            <person name="Tanaka T."/>
            <person name="Wu J."/>
            <person name="Zhou S."/>
            <person name="Childs K.L."/>
            <person name="Davidson R.M."/>
            <person name="Lin H."/>
            <person name="Quesada-Ocampo L."/>
            <person name="Vaillancourt B."/>
            <person name="Sakai H."/>
            <person name="Lee S.S."/>
            <person name="Kim J."/>
            <person name="Numa H."/>
            <person name="Itoh T."/>
            <person name="Buell C.R."/>
            <person name="Matsumoto T."/>
        </authorList>
    </citation>
    <scope>NUCLEOTIDE SEQUENCE [LARGE SCALE GENOMIC DNA]</scope>
    <source>
        <strain evidence="3">cv. Nipponbare</strain>
    </source>
</reference>
<dbReference type="InParanoid" id="A0A0P0Y100"/>
<evidence type="ECO:0000313" key="2">
    <source>
        <dbReference type="EMBL" id="BAT13592.1"/>
    </source>
</evidence>
<sequence>MDLDGSCVQRRQQRRDRVVMGPMAAPSHLLLVVVGGGGSGADPAIAGLVVPLSAASSSLSSTVVPGGDGDGTAPELPTARSRTLPEVTPSPVEPTPAHCQPLPDVAPPVVGHRLMRQADARPPALGRRAAVCPLLATVCSRPPPAPHAQRVQWRREET</sequence>
<evidence type="ECO:0000313" key="3">
    <source>
        <dbReference type="Proteomes" id="UP000059680"/>
    </source>
</evidence>
<protein>
    <submittedName>
        <fullName evidence="2">Os11g0276550 protein</fullName>
    </submittedName>
</protein>
<keyword evidence="3" id="KW-1185">Reference proteome</keyword>
<accession>A0A0P0Y100</accession>
<feature type="region of interest" description="Disordered" evidence="1">
    <location>
        <begin position="57"/>
        <end position="105"/>
    </location>
</feature>